<keyword evidence="3" id="KW-0804">Transcription</keyword>
<dbReference type="OrthoDB" id="9801546at2"/>
<sequence length="136" mass="15336">MPLPIRISHDSAEPLYHQIASQMRSLIFSGQLPAGMLLPSIRELAVETECSVITIRRVYQELESEGLVRTKQGTGTFVSEVEANRKGQYQYEAVRDALKQALERIKMSGLGEREVRDVFEQALRDVFAPDAEEGTR</sequence>
<dbReference type="RefSeq" id="WP_138195231.1">
    <property type="nucleotide sequence ID" value="NZ_VCIW01000010.1"/>
</dbReference>
<dbReference type="GO" id="GO:0003700">
    <property type="term" value="F:DNA-binding transcription factor activity"/>
    <property type="evidence" value="ECO:0007669"/>
    <property type="project" value="InterPro"/>
</dbReference>
<comment type="caution">
    <text evidence="5">The sequence shown here is derived from an EMBL/GenBank/DDBJ whole genome shotgun (WGS) entry which is preliminary data.</text>
</comment>
<dbReference type="PANTHER" id="PTHR38445">
    <property type="entry name" value="HTH-TYPE TRANSCRIPTIONAL REPRESSOR YTRA"/>
    <property type="match status" value="1"/>
</dbReference>
<dbReference type="SUPFAM" id="SSF46785">
    <property type="entry name" value="Winged helix' DNA-binding domain"/>
    <property type="match status" value="1"/>
</dbReference>
<accession>A0A5R9G4F0</accession>
<protein>
    <submittedName>
        <fullName evidence="5">GntR family transcriptional regulator</fullName>
    </submittedName>
</protein>
<dbReference type="InterPro" id="IPR036388">
    <property type="entry name" value="WH-like_DNA-bd_sf"/>
</dbReference>
<dbReference type="SMART" id="SM00345">
    <property type="entry name" value="HTH_GNTR"/>
    <property type="match status" value="1"/>
</dbReference>
<organism evidence="5 6">
    <name type="scientific">Paenibacillus antri</name>
    <dbReference type="NCBI Taxonomy" id="2582848"/>
    <lineage>
        <taxon>Bacteria</taxon>
        <taxon>Bacillati</taxon>
        <taxon>Bacillota</taxon>
        <taxon>Bacilli</taxon>
        <taxon>Bacillales</taxon>
        <taxon>Paenibacillaceae</taxon>
        <taxon>Paenibacillus</taxon>
    </lineage>
</organism>
<dbReference type="Pfam" id="PF00392">
    <property type="entry name" value="GntR"/>
    <property type="match status" value="1"/>
</dbReference>
<evidence type="ECO:0000256" key="3">
    <source>
        <dbReference type="ARBA" id="ARBA00023163"/>
    </source>
</evidence>
<keyword evidence="1" id="KW-0805">Transcription regulation</keyword>
<evidence type="ECO:0000313" key="6">
    <source>
        <dbReference type="Proteomes" id="UP000309676"/>
    </source>
</evidence>
<feature type="domain" description="HTH gntR-type" evidence="4">
    <location>
        <begin position="13"/>
        <end position="81"/>
    </location>
</feature>
<reference evidence="5 6" key="1">
    <citation type="submission" date="2019-05" db="EMBL/GenBank/DDBJ databases">
        <authorList>
            <person name="Narsing Rao M.P."/>
            <person name="Li W.J."/>
        </authorList>
    </citation>
    <scope>NUCLEOTIDE SEQUENCE [LARGE SCALE GENOMIC DNA]</scope>
    <source>
        <strain evidence="5 6">SYSU_K30003</strain>
    </source>
</reference>
<dbReference type="GO" id="GO:0003677">
    <property type="term" value="F:DNA binding"/>
    <property type="evidence" value="ECO:0007669"/>
    <property type="project" value="UniProtKB-KW"/>
</dbReference>
<dbReference type="Gene3D" id="1.10.10.10">
    <property type="entry name" value="Winged helix-like DNA-binding domain superfamily/Winged helix DNA-binding domain"/>
    <property type="match status" value="1"/>
</dbReference>
<evidence type="ECO:0000256" key="2">
    <source>
        <dbReference type="ARBA" id="ARBA00023125"/>
    </source>
</evidence>
<keyword evidence="2" id="KW-0238">DNA-binding</keyword>
<dbReference type="PROSITE" id="PS50949">
    <property type="entry name" value="HTH_GNTR"/>
    <property type="match status" value="1"/>
</dbReference>
<keyword evidence="6" id="KW-1185">Reference proteome</keyword>
<dbReference type="PANTHER" id="PTHR38445:SF9">
    <property type="entry name" value="HTH-TYPE TRANSCRIPTIONAL REPRESSOR YTRA"/>
    <property type="match status" value="1"/>
</dbReference>
<dbReference type="AlphaFoldDB" id="A0A5R9G4F0"/>
<dbReference type="EMBL" id="VCIW01000010">
    <property type="protein sequence ID" value="TLS51237.1"/>
    <property type="molecule type" value="Genomic_DNA"/>
</dbReference>
<dbReference type="CDD" id="cd07377">
    <property type="entry name" value="WHTH_GntR"/>
    <property type="match status" value="1"/>
</dbReference>
<evidence type="ECO:0000256" key="1">
    <source>
        <dbReference type="ARBA" id="ARBA00023015"/>
    </source>
</evidence>
<evidence type="ECO:0000259" key="4">
    <source>
        <dbReference type="PROSITE" id="PS50949"/>
    </source>
</evidence>
<evidence type="ECO:0000313" key="5">
    <source>
        <dbReference type="EMBL" id="TLS51237.1"/>
    </source>
</evidence>
<dbReference type="Proteomes" id="UP000309676">
    <property type="component" value="Unassembled WGS sequence"/>
</dbReference>
<gene>
    <name evidence="5" type="ORF">FE782_16025</name>
</gene>
<proteinExistence type="predicted"/>
<name>A0A5R9G4F0_9BACL</name>
<dbReference type="InterPro" id="IPR036390">
    <property type="entry name" value="WH_DNA-bd_sf"/>
</dbReference>
<dbReference type="InterPro" id="IPR000524">
    <property type="entry name" value="Tscrpt_reg_HTH_GntR"/>
</dbReference>